<organism evidence="1 2">
    <name type="scientific">Flavobacterium quisquiliarum</name>
    <dbReference type="NCBI Taxonomy" id="1834436"/>
    <lineage>
        <taxon>Bacteria</taxon>
        <taxon>Pseudomonadati</taxon>
        <taxon>Bacteroidota</taxon>
        <taxon>Flavobacteriia</taxon>
        <taxon>Flavobacteriales</taxon>
        <taxon>Flavobacteriaceae</taxon>
        <taxon>Flavobacterium</taxon>
    </lineage>
</organism>
<proteinExistence type="predicted"/>
<dbReference type="EMBL" id="JBHSCO010000009">
    <property type="protein sequence ID" value="MFC4394322.1"/>
    <property type="molecule type" value="Genomic_DNA"/>
</dbReference>
<name>A0ABV8WCE1_9FLAO</name>
<gene>
    <name evidence="1" type="ORF">ACFOY0_25255</name>
</gene>
<comment type="caution">
    <text evidence="1">The sequence shown here is derived from an EMBL/GenBank/DDBJ whole genome shotgun (WGS) entry which is preliminary data.</text>
</comment>
<sequence>MRFPTCVTVFLLLALGSCKSSKVADFKKSLDQSERRAFEIVVGKEGPGEKKLQCLEKEDYKGALKAVKQQSLEFDKLISHIRKLSADGIPKGKPLKTAYLEYYESLKELHAFDRKEIEQQEVLQTLKDNELKNGHNTLIVLAREKKKLFAAVYEKEALLHTAAEDFKTSNGF</sequence>
<evidence type="ECO:0000313" key="1">
    <source>
        <dbReference type="EMBL" id="MFC4394322.1"/>
    </source>
</evidence>
<dbReference type="Proteomes" id="UP001595719">
    <property type="component" value="Unassembled WGS sequence"/>
</dbReference>
<keyword evidence="2" id="KW-1185">Reference proteome</keyword>
<dbReference type="RefSeq" id="WP_179002416.1">
    <property type="nucleotide sequence ID" value="NZ_JBHSCO010000009.1"/>
</dbReference>
<dbReference type="PROSITE" id="PS51257">
    <property type="entry name" value="PROKAR_LIPOPROTEIN"/>
    <property type="match status" value="1"/>
</dbReference>
<reference evidence="2" key="1">
    <citation type="journal article" date="2019" name="Int. J. Syst. Evol. Microbiol.">
        <title>The Global Catalogue of Microorganisms (GCM) 10K type strain sequencing project: providing services to taxonomists for standard genome sequencing and annotation.</title>
        <authorList>
            <consortium name="The Broad Institute Genomics Platform"/>
            <consortium name="The Broad Institute Genome Sequencing Center for Infectious Disease"/>
            <person name="Wu L."/>
            <person name="Ma J."/>
        </authorList>
    </citation>
    <scope>NUCLEOTIDE SEQUENCE [LARGE SCALE GENOMIC DNA]</scope>
    <source>
        <strain evidence="2">CGMCC 1.15345</strain>
    </source>
</reference>
<protein>
    <recommendedName>
        <fullName evidence="3">Lipoprotein</fullName>
    </recommendedName>
</protein>
<accession>A0ABV8WCE1</accession>
<evidence type="ECO:0000313" key="2">
    <source>
        <dbReference type="Proteomes" id="UP001595719"/>
    </source>
</evidence>
<evidence type="ECO:0008006" key="3">
    <source>
        <dbReference type="Google" id="ProtNLM"/>
    </source>
</evidence>